<evidence type="ECO:0008006" key="4">
    <source>
        <dbReference type="Google" id="ProtNLM"/>
    </source>
</evidence>
<organism evidence="2 3">
    <name type="scientific">Microbacterium galbinum</name>
    <dbReference type="NCBI Taxonomy" id="2851646"/>
    <lineage>
        <taxon>Bacteria</taxon>
        <taxon>Bacillati</taxon>
        <taxon>Actinomycetota</taxon>
        <taxon>Actinomycetes</taxon>
        <taxon>Micrococcales</taxon>
        <taxon>Microbacteriaceae</taxon>
        <taxon>Microbacterium</taxon>
    </lineage>
</organism>
<proteinExistence type="predicted"/>
<reference evidence="2 3" key="1">
    <citation type="submission" date="2021-06" db="EMBL/GenBank/DDBJ databases">
        <title>Genome-based taxonomic framework of Microbacterium strains isolated from marine environment, the description of four new species and reclassification of four preexisting species.</title>
        <authorList>
            <person name="Lee S.D."/>
            <person name="Kim S.-M."/>
            <person name="Byeon Y.-S."/>
            <person name="Yang H.L."/>
            <person name="Kim I.S."/>
        </authorList>
    </citation>
    <scope>NUCLEOTIDE SEQUENCE [LARGE SCALE GENOMIC DNA]</scope>
    <source>
        <strain evidence="2 3">SSW1-36</strain>
    </source>
</reference>
<gene>
    <name evidence="2" type="ORF">KV396_04845</name>
</gene>
<sequence length="149" mass="15985">MPWALSILLTVGLTGCASEANPVTEVTDADVVGSWRAGDAPADFELVVLADGTYHAEQWPLNLACGVPQAKSAADVSWDDTVSLEGRWVLHEGSGASMTIFFPSEVCSGYSPSASLFIEGDGRLTLNFYLEVPDFVDSTTTVVFYRDSR</sequence>
<evidence type="ECO:0000256" key="1">
    <source>
        <dbReference type="SAM" id="SignalP"/>
    </source>
</evidence>
<accession>A0ABY4IRD4</accession>
<name>A0ABY4IRD4_9MICO</name>
<feature type="signal peptide" evidence="1">
    <location>
        <begin position="1"/>
        <end position="20"/>
    </location>
</feature>
<dbReference type="Proteomes" id="UP000831963">
    <property type="component" value="Chromosome"/>
</dbReference>
<keyword evidence="3" id="KW-1185">Reference proteome</keyword>
<evidence type="ECO:0000313" key="2">
    <source>
        <dbReference type="EMBL" id="UPL13843.1"/>
    </source>
</evidence>
<keyword evidence="1" id="KW-0732">Signal</keyword>
<feature type="chain" id="PRO_5046918676" description="Lipocalin-like domain-containing protein" evidence="1">
    <location>
        <begin position="21"/>
        <end position="149"/>
    </location>
</feature>
<evidence type="ECO:0000313" key="3">
    <source>
        <dbReference type="Proteomes" id="UP000831963"/>
    </source>
</evidence>
<protein>
    <recommendedName>
        <fullName evidence="4">Lipocalin-like domain-containing protein</fullName>
    </recommendedName>
</protein>
<dbReference type="EMBL" id="CP078077">
    <property type="protein sequence ID" value="UPL13843.1"/>
    <property type="molecule type" value="Genomic_DNA"/>
</dbReference>